<gene>
    <name evidence="4" type="ORF">S06H3_18144</name>
</gene>
<feature type="domain" description="Sigma-54 factor interaction" evidence="3">
    <location>
        <begin position="1"/>
        <end position="68"/>
    </location>
</feature>
<name>X1L1K7_9ZZZZ</name>
<comment type="caution">
    <text evidence="4">The sequence shown here is derived from an EMBL/GenBank/DDBJ whole genome shotgun (WGS) entry which is preliminary data.</text>
</comment>
<evidence type="ECO:0000313" key="4">
    <source>
        <dbReference type="EMBL" id="GAI12848.1"/>
    </source>
</evidence>
<proteinExistence type="predicted"/>
<dbReference type="Pfam" id="PF00158">
    <property type="entry name" value="Sigma54_activat"/>
    <property type="match status" value="1"/>
</dbReference>
<dbReference type="InterPro" id="IPR002078">
    <property type="entry name" value="Sigma_54_int"/>
</dbReference>
<dbReference type="PANTHER" id="PTHR32071:SF57">
    <property type="entry name" value="C4-DICARBOXYLATE TRANSPORT TRANSCRIPTIONAL REGULATORY PROTEIN DCTD"/>
    <property type="match status" value="1"/>
</dbReference>
<dbReference type="PANTHER" id="PTHR32071">
    <property type="entry name" value="TRANSCRIPTIONAL REGULATORY PROTEIN"/>
    <property type="match status" value="1"/>
</dbReference>
<accession>X1L1K7</accession>
<keyword evidence="1" id="KW-0547">Nucleotide-binding</keyword>
<dbReference type="EMBL" id="BARV01009147">
    <property type="protein sequence ID" value="GAI12848.1"/>
    <property type="molecule type" value="Genomic_DNA"/>
</dbReference>
<dbReference type="InterPro" id="IPR027417">
    <property type="entry name" value="P-loop_NTPase"/>
</dbReference>
<dbReference type="AlphaFoldDB" id="X1L1K7"/>
<dbReference type="CDD" id="cd00009">
    <property type="entry name" value="AAA"/>
    <property type="match status" value="1"/>
</dbReference>
<feature type="non-terminal residue" evidence="4">
    <location>
        <position position="1"/>
    </location>
</feature>
<evidence type="ECO:0000256" key="2">
    <source>
        <dbReference type="ARBA" id="ARBA00022840"/>
    </source>
</evidence>
<dbReference type="GO" id="GO:0005524">
    <property type="term" value="F:ATP binding"/>
    <property type="evidence" value="ECO:0007669"/>
    <property type="project" value="UniProtKB-KW"/>
</dbReference>
<evidence type="ECO:0000256" key="1">
    <source>
        <dbReference type="ARBA" id="ARBA00022741"/>
    </source>
</evidence>
<dbReference type="GO" id="GO:0006355">
    <property type="term" value="P:regulation of DNA-templated transcription"/>
    <property type="evidence" value="ECO:0007669"/>
    <property type="project" value="InterPro"/>
</dbReference>
<protein>
    <recommendedName>
        <fullName evidence="3">Sigma-54 factor interaction domain-containing protein</fullName>
    </recommendedName>
</protein>
<evidence type="ECO:0000259" key="3">
    <source>
        <dbReference type="PROSITE" id="PS50045"/>
    </source>
</evidence>
<organism evidence="4">
    <name type="scientific">marine sediment metagenome</name>
    <dbReference type="NCBI Taxonomy" id="412755"/>
    <lineage>
        <taxon>unclassified sequences</taxon>
        <taxon>metagenomes</taxon>
        <taxon>ecological metagenomes</taxon>
    </lineage>
</organism>
<reference evidence="4" key="1">
    <citation type="journal article" date="2014" name="Front. Microbiol.">
        <title>High frequency of phylogenetically diverse reductive dehalogenase-homologous genes in deep subseafloor sedimentary metagenomes.</title>
        <authorList>
            <person name="Kawai M."/>
            <person name="Futagami T."/>
            <person name="Toyoda A."/>
            <person name="Takaki Y."/>
            <person name="Nishi S."/>
            <person name="Hori S."/>
            <person name="Arai W."/>
            <person name="Tsubouchi T."/>
            <person name="Morono Y."/>
            <person name="Uchiyama I."/>
            <person name="Ito T."/>
            <person name="Fujiyama A."/>
            <person name="Inagaki F."/>
            <person name="Takami H."/>
        </authorList>
    </citation>
    <scope>NUCLEOTIDE SEQUENCE</scope>
    <source>
        <strain evidence="4">Expedition CK06-06</strain>
    </source>
</reference>
<dbReference type="PROSITE" id="PS50045">
    <property type="entry name" value="SIGMA54_INTERACT_4"/>
    <property type="match status" value="1"/>
</dbReference>
<dbReference type="Gene3D" id="3.40.50.300">
    <property type="entry name" value="P-loop containing nucleotide triphosphate hydrolases"/>
    <property type="match status" value="1"/>
</dbReference>
<keyword evidence="2" id="KW-0067">ATP-binding</keyword>
<sequence>ADKGTIFLDEIGELPPSIQAKLLRVLEEHEFEPLGGIKTVKIDVRIITATNRDLQQAIKQGKFRDWYYQHPVHGVRNGNYYLACWRFNDSGKKGCNKIYYQQTKGEYDFANNTFYNWCIATHIVRNSVVHKYAII</sequence>
<dbReference type="SUPFAM" id="SSF52540">
    <property type="entry name" value="P-loop containing nucleoside triphosphate hydrolases"/>
    <property type="match status" value="1"/>
</dbReference>